<accession>A0AC61R9B9</accession>
<evidence type="ECO:0000313" key="1">
    <source>
        <dbReference type="EMBL" id="TGY66566.1"/>
    </source>
</evidence>
<name>A0AC61R9B9_9FIRM</name>
<proteinExistence type="predicted"/>
<dbReference type="EMBL" id="SRYG01000005">
    <property type="protein sequence ID" value="TGY66566.1"/>
    <property type="molecule type" value="Genomic_DNA"/>
</dbReference>
<keyword evidence="2" id="KW-1185">Reference proteome</keyword>
<organism evidence="1 2">
    <name type="scientific">Dubosiella muris</name>
    <dbReference type="NCBI Taxonomy" id="3038133"/>
    <lineage>
        <taxon>Bacteria</taxon>
        <taxon>Bacillati</taxon>
        <taxon>Bacillota</taxon>
        <taxon>Erysipelotrichia</taxon>
        <taxon>Erysipelotrichales</taxon>
        <taxon>Erysipelotrichaceae</taxon>
        <taxon>Dubosiella</taxon>
    </lineage>
</organism>
<protein>
    <submittedName>
        <fullName evidence="1">Uncharacterized protein</fullName>
    </submittedName>
</protein>
<gene>
    <name evidence="1" type="ORF">E5336_03275</name>
</gene>
<reference evidence="1" key="1">
    <citation type="submission" date="2019-04" db="EMBL/GenBank/DDBJ databases">
        <title>Microbes associate with the intestines of laboratory mice.</title>
        <authorList>
            <person name="Navarre W."/>
            <person name="Wong E."/>
            <person name="Huang K."/>
            <person name="Tropini C."/>
            <person name="Ng K."/>
            <person name="Yu B."/>
        </authorList>
    </citation>
    <scope>NUCLEOTIDE SEQUENCE</scope>
    <source>
        <strain evidence="1">NM09_H32</strain>
    </source>
</reference>
<dbReference type="Proteomes" id="UP000308836">
    <property type="component" value="Unassembled WGS sequence"/>
</dbReference>
<comment type="caution">
    <text evidence="1">The sequence shown here is derived from an EMBL/GenBank/DDBJ whole genome shotgun (WGS) entry which is preliminary data.</text>
</comment>
<evidence type="ECO:0000313" key="2">
    <source>
        <dbReference type="Proteomes" id="UP000308836"/>
    </source>
</evidence>
<sequence length="372" mass="42282">MLHFHWRRVSMLFFQILICAYVVFLIWDLFQIVTRARPAWNRKAVALALTLFLVPGMYKYSLYFPFVVYILVFTLLVQLLTRVLKKPFRLWMVALCVAAAFSYTAYGYTHFQRRVEMDYALETDKKIAPTRLLFFSDLHYPNGMDGASLAQLVDSMARTDPDIVLIGGDLFDEQTSKADMEQGVASLRPLRERARVFYIYGNHDLQPKRRVKTYTQADFERALRQAGIEILNDESAVCGSITIVGRQDAALKTRLEAADLLDSLDPARFTVLVDHQPVDTKALLDSGKVDLMLSGHTHNGQLYPFGYLLDVYWNCDLRYGINDEGRMTAITSSGVNAWGFPARTMGTSEYVVVDIKPQSPSPAPENSTDRQS</sequence>